<evidence type="ECO:0000256" key="5">
    <source>
        <dbReference type="ARBA" id="ARBA00048200"/>
    </source>
</evidence>
<name>A0A1H5UI44_9PROT</name>
<dbReference type="Pfam" id="PF04321">
    <property type="entry name" value="RmlD_sub_bind"/>
    <property type="match status" value="1"/>
</dbReference>
<dbReference type="InterPro" id="IPR029903">
    <property type="entry name" value="RmlD-like-bd"/>
</dbReference>
<dbReference type="NCBIfam" id="TIGR01214">
    <property type="entry name" value="rmlD"/>
    <property type="match status" value="1"/>
</dbReference>
<comment type="function">
    <text evidence="6">Catalyzes the reduction of dTDP-6-deoxy-L-lyxo-4-hexulose to yield dTDP-L-rhamnose.</text>
</comment>
<evidence type="ECO:0000256" key="1">
    <source>
        <dbReference type="ARBA" id="ARBA00004781"/>
    </source>
</evidence>
<evidence type="ECO:0000256" key="2">
    <source>
        <dbReference type="ARBA" id="ARBA00010944"/>
    </source>
</evidence>
<dbReference type="GO" id="GO:0019305">
    <property type="term" value="P:dTDP-rhamnose biosynthetic process"/>
    <property type="evidence" value="ECO:0007669"/>
    <property type="project" value="UniProtKB-UniPathway"/>
</dbReference>
<gene>
    <name evidence="8" type="ORF">SAMN05216334_10811</name>
</gene>
<dbReference type="EC" id="1.1.1.133" evidence="3 6"/>
<accession>A0A1H5UI44</accession>
<dbReference type="UniPathway" id="UPA00124"/>
<dbReference type="CDD" id="cd05254">
    <property type="entry name" value="dTDP_HR_like_SDR_e"/>
    <property type="match status" value="1"/>
</dbReference>
<feature type="domain" description="RmlD-like substrate binding" evidence="7">
    <location>
        <begin position="1"/>
        <end position="289"/>
    </location>
</feature>
<comment type="cofactor">
    <cofactor evidence="6">
        <name>Mg(2+)</name>
        <dbReference type="ChEBI" id="CHEBI:18420"/>
    </cofactor>
    <text evidence="6">Binds 1 Mg(2+) ion per monomer.</text>
</comment>
<evidence type="ECO:0000256" key="6">
    <source>
        <dbReference type="RuleBase" id="RU364082"/>
    </source>
</evidence>
<keyword evidence="6" id="KW-0521">NADP</keyword>
<proteinExistence type="inferred from homology"/>
<evidence type="ECO:0000313" key="8">
    <source>
        <dbReference type="EMBL" id="SEF74723.1"/>
    </source>
</evidence>
<dbReference type="AlphaFoldDB" id="A0A1H5UI44"/>
<organism evidence="8 9">
    <name type="scientific">Nitrosomonas ureae</name>
    <dbReference type="NCBI Taxonomy" id="44577"/>
    <lineage>
        <taxon>Bacteria</taxon>
        <taxon>Pseudomonadati</taxon>
        <taxon>Pseudomonadota</taxon>
        <taxon>Betaproteobacteria</taxon>
        <taxon>Nitrosomonadales</taxon>
        <taxon>Nitrosomonadaceae</taxon>
        <taxon>Nitrosomonas</taxon>
    </lineage>
</organism>
<dbReference type="InterPro" id="IPR005913">
    <property type="entry name" value="dTDP_dehydrorham_reduct"/>
</dbReference>
<sequence length="299" mass="33281">MTILIVGAAGQLGTELCLRSKERGYNFVGVDYDELDITNESSTMAFVAQVKPTVIINAAAYTAVDRAETDIASAFAVNRDGPLYLARSCVKADIPLLHVSTDYVFDGRKTAPYHETDAPNPQGAYGQSKLEGETAVAHTLNKYITLRTAWVFSATGNNFVRTILRLAKERDELSVVADQTGAPTWAGDIAEVLLEIVERMRQERAIPWGLYHYTGFPVTTWHAFAETICQQAFELGMLRKKPFIKPISTSEYPTTAKRPQNSALACTRIQEELLISQSDWRKGLEQVLIQWKNNDELST</sequence>
<dbReference type="Gene3D" id="3.40.50.720">
    <property type="entry name" value="NAD(P)-binding Rossmann-like Domain"/>
    <property type="match status" value="1"/>
</dbReference>
<protein>
    <recommendedName>
        <fullName evidence="4 6">dTDP-4-dehydrorhamnose reductase</fullName>
        <ecNumber evidence="3 6">1.1.1.133</ecNumber>
    </recommendedName>
</protein>
<dbReference type="PANTHER" id="PTHR10491">
    <property type="entry name" value="DTDP-4-DEHYDRORHAMNOSE REDUCTASE"/>
    <property type="match status" value="1"/>
</dbReference>
<dbReference type="RefSeq" id="WP_103966189.1">
    <property type="nucleotide sequence ID" value="NZ_FNUX01000008.1"/>
</dbReference>
<evidence type="ECO:0000256" key="4">
    <source>
        <dbReference type="ARBA" id="ARBA00017099"/>
    </source>
</evidence>
<evidence type="ECO:0000259" key="7">
    <source>
        <dbReference type="Pfam" id="PF04321"/>
    </source>
</evidence>
<dbReference type="PANTHER" id="PTHR10491:SF4">
    <property type="entry name" value="METHIONINE ADENOSYLTRANSFERASE 2 SUBUNIT BETA"/>
    <property type="match status" value="1"/>
</dbReference>
<comment type="similarity">
    <text evidence="2 6">Belongs to the dTDP-4-dehydrorhamnose reductase family.</text>
</comment>
<dbReference type="InterPro" id="IPR036291">
    <property type="entry name" value="NAD(P)-bd_dom_sf"/>
</dbReference>
<comment type="pathway">
    <text evidence="1 6">Carbohydrate biosynthesis; dTDP-L-rhamnose biosynthesis.</text>
</comment>
<dbReference type="SUPFAM" id="SSF51735">
    <property type="entry name" value="NAD(P)-binding Rossmann-fold domains"/>
    <property type="match status" value="1"/>
</dbReference>
<dbReference type="GO" id="GO:0008831">
    <property type="term" value="F:dTDP-4-dehydrorhamnose reductase activity"/>
    <property type="evidence" value="ECO:0007669"/>
    <property type="project" value="UniProtKB-EC"/>
</dbReference>
<dbReference type="Proteomes" id="UP000236753">
    <property type="component" value="Unassembled WGS sequence"/>
</dbReference>
<evidence type="ECO:0000313" key="9">
    <source>
        <dbReference type="Proteomes" id="UP000236753"/>
    </source>
</evidence>
<comment type="catalytic activity">
    <reaction evidence="5 6">
        <text>dTDP-beta-L-rhamnose + NADP(+) = dTDP-4-dehydro-beta-L-rhamnose + NADPH + H(+)</text>
        <dbReference type="Rhea" id="RHEA:21796"/>
        <dbReference type="ChEBI" id="CHEBI:15378"/>
        <dbReference type="ChEBI" id="CHEBI:57510"/>
        <dbReference type="ChEBI" id="CHEBI:57783"/>
        <dbReference type="ChEBI" id="CHEBI:58349"/>
        <dbReference type="ChEBI" id="CHEBI:62830"/>
        <dbReference type="EC" id="1.1.1.133"/>
    </reaction>
</comment>
<keyword evidence="6" id="KW-0560">Oxidoreductase</keyword>
<dbReference type="Gene3D" id="3.90.25.10">
    <property type="entry name" value="UDP-galactose 4-epimerase, domain 1"/>
    <property type="match status" value="1"/>
</dbReference>
<dbReference type="EMBL" id="FNUX01000008">
    <property type="protein sequence ID" value="SEF74723.1"/>
    <property type="molecule type" value="Genomic_DNA"/>
</dbReference>
<evidence type="ECO:0000256" key="3">
    <source>
        <dbReference type="ARBA" id="ARBA00012929"/>
    </source>
</evidence>
<dbReference type="OrthoDB" id="9803892at2"/>
<reference evidence="8 9" key="1">
    <citation type="submission" date="2016-10" db="EMBL/GenBank/DDBJ databases">
        <authorList>
            <person name="de Groot N.N."/>
        </authorList>
    </citation>
    <scope>NUCLEOTIDE SEQUENCE [LARGE SCALE GENOMIC DNA]</scope>
    <source>
        <strain evidence="8 9">Nm13</strain>
    </source>
</reference>